<dbReference type="EMBL" id="JBBUTF010000007">
    <property type="protein sequence ID" value="MEK8026243.1"/>
    <property type="molecule type" value="Genomic_DNA"/>
</dbReference>
<evidence type="ECO:0000313" key="2">
    <source>
        <dbReference type="Proteomes" id="UP001368500"/>
    </source>
</evidence>
<sequence length="177" mass="19713">MDATRPEPARAPSAGLRIDGRPEALAHWRAALLALPGQPAARTLWIASIDLSDWPLAETVVLEALGQWLRQPGRSLTLLLREPEAAARLQTRFARWRRDYSHAIHCLGPTPALSSAQSSALWEAWPQGMATEAGCSERLPGLPWRLRVQLRPTVPQGLWRPWLQECESCWPAHTLGL</sequence>
<dbReference type="Proteomes" id="UP001368500">
    <property type="component" value="Unassembled WGS sequence"/>
</dbReference>
<organism evidence="1 2">
    <name type="scientific">Pseudaquabacterium rugosum</name>
    <dbReference type="NCBI Taxonomy" id="2984194"/>
    <lineage>
        <taxon>Bacteria</taxon>
        <taxon>Pseudomonadati</taxon>
        <taxon>Pseudomonadota</taxon>
        <taxon>Betaproteobacteria</taxon>
        <taxon>Burkholderiales</taxon>
        <taxon>Sphaerotilaceae</taxon>
        <taxon>Pseudaquabacterium</taxon>
    </lineage>
</organism>
<comment type="caution">
    <text evidence="1">The sequence shown here is derived from an EMBL/GenBank/DDBJ whole genome shotgun (WGS) entry which is preliminary data.</text>
</comment>
<evidence type="ECO:0000313" key="1">
    <source>
        <dbReference type="EMBL" id="MEK8026243.1"/>
    </source>
</evidence>
<keyword evidence="2" id="KW-1185">Reference proteome</keyword>
<dbReference type="RefSeq" id="WP_341374022.1">
    <property type="nucleotide sequence ID" value="NZ_JBBUTF010000007.1"/>
</dbReference>
<proteinExistence type="predicted"/>
<reference evidence="1 2" key="1">
    <citation type="submission" date="2024-04" db="EMBL/GenBank/DDBJ databases">
        <title>Novel species of the genus Ideonella isolated from streams.</title>
        <authorList>
            <person name="Lu H."/>
        </authorList>
    </citation>
    <scope>NUCLEOTIDE SEQUENCE [LARGE SCALE GENOMIC DNA]</scope>
    <source>
        <strain evidence="1 2">BYS139W</strain>
    </source>
</reference>
<protein>
    <submittedName>
        <fullName evidence="1">Uncharacterized protein</fullName>
    </submittedName>
</protein>
<accession>A0ABU9B8N2</accession>
<gene>
    <name evidence="1" type="ORF">AACH11_09760</name>
</gene>
<name>A0ABU9B8N2_9BURK</name>